<evidence type="ECO:0000313" key="1">
    <source>
        <dbReference type="EMBL" id="KTF05961.1"/>
    </source>
</evidence>
<proteinExistence type="predicted"/>
<sequence>IPSAAGYWHCASLSVPSTWGLIALIK</sequence>
<feature type="non-terminal residue" evidence="1">
    <location>
        <position position="1"/>
    </location>
</feature>
<protein>
    <submittedName>
        <fullName evidence="1">Uncharacterized protein</fullName>
    </submittedName>
</protein>
<gene>
    <name evidence="1" type="ORF">MGSAQ_002542</name>
</gene>
<comment type="caution">
    <text evidence="1">The sequence shown here is derived from an EMBL/GenBank/DDBJ whole genome shotgun (WGS) entry which is preliminary data.</text>
</comment>
<dbReference type="EMBL" id="AYSL01001458">
    <property type="protein sequence ID" value="KTF05961.1"/>
    <property type="molecule type" value="Genomic_DNA"/>
</dbReference>
<reference evidence="1" key="1">
    <citation type="submission" date="2013-11" db="EMBL/GenBank/DDBJ databases">
        <title>Microbial diversity, functional groups and degradation webs in Northern and Southern Mediterranean and Red Sea marine crude oil polluted sites.</title>
        <authorList>
            <person name="Daffonchio D."/>
            <person name="Mapelli F."/>
            <person name="Ferrer M."/>
            <person name="Richter M."/>
            <person name="Cherif A."/>
            <person name="Malkawi H.I."/>
            <person name="Yakimov M.M."/>
            <person name="Abdel-Fattah Y.R."/>
            <person name="Blaghen M."/>
            <person name="Golyshin P.N."/>
            <person name="Kalogerakis N."/>
            <person name="Boon N."/>
            <person name="Magagnini M."/>
            <person name="Fava F."/>
        </authorList>
    </citation>
    <scope>NUCLEOTIDE SEQUENCE</scope>
</reference>
<organism evidence="1">
    <name type="scientific">marine sediment metagenome</name>
    <dbReference type="NCBI Taxonomy" id="412755"/>
    <lineage>
        <taxon>unclassified sequences</taxon>
        <taxon>metagenomes</taxon>
        <taxon>ecological metagenomes</taxon>
    </lineage>
</organism>
<accession>A0A1B6NRN9</accession>
<dbReference type="AlphaFoldDB" id="A0A1B6NRN9"/>
<name>A0A1B6NRN9_9ZZZZ</name>